<evidence type="ECO:0000256" key="8">
    <source>
        <dbReference type="ARBA" id="ARBA00059506"/>
    </source>
</evidence>
<keyword evidence="4 10" id="KW-0812">Transmembrane</keyword>
<dbReference type="Proteomes" id="UP000186940">
    <property type="component" value="Unassembled WGS sequence"/>
</dbReference>
<protein>
    <recommendedName>
        <fullName evidence="9 10">A-type ATP synthase subunit I</fullName>
    </recommendedName>
</protein>
<evidence type="ECO:0000313" key="13">
    <source>
        <dbReference type="Proteomes" id="UP000186940"/>
    </source>
</evidence>
<gene>
    <name evidence="12" type="ORF">SCAL_001548</name>
</gene>
<sequence>MKRIQAVVLDEYTNEVVKSLEKAGVIHLTNITEDLERWEGLLTPYTHDETIARTSELFTRINTILEHLGEKEEQGIISRLFKGTEIQRTKVEDKPLGGHTATIESTFGEIEKRVLDINSRLESVKDELSTAYFTNRILKVLEKLNLDPDYIGAFTFTSTIAGLLPAQNIPDVEAFLNENIGEEFIMIREDLEGGAESLIIVTSLAERRDDIYKFLRIVDFEEFAPSPELPGAIKDAMEKITPTIETLENEVKSLQAELVEIRDSKLDELLMMRELVEIEDSTLRSKLNFGSTDMVNVLEGWIPAKRVADAEGAIKKASEGYCIIDVAEPTDEELPPTQLQNPRFAKPYEMMVEMFGVPNYREFDPTLLMAVIFPIFFAFMFPDVGHGFVVLLLGLLVGVFMKGIGPSMRDLGLIMIPCGIASMITGALFGEIFGWGEAAEAFIGEQVHPLMEPLWFDPILEAHSPIIFGITSGVVAFFVITLIFGGLHLTFGVILDIINRIKTKRSPLYPVLCLWFYSGFFYWLMYLVVNGNLYMKADLYIWMAIPLAIVSVEGVLEARHESKKSGVSGGAMDAVSWLLGGIIEALDVFSKFLSNTISYGRILAMALAHVCLMVLTILIAYMLVDISVIGPILFILIIIAGNIVVIGLEVLLVSIQTIRLHFYEFFTKFYDATGIAYQPLKVERVYTEE</sequence>
<dbReference type="EMBL" id="LYOS01000005">
    <property type="protein sequence ID" value="OFV67279.1"/>
    <property type="molecule type" value="Genomic_DNA"/>
</dbReference>
<keyword evidence="7 10" id="KW-0472">Membrane</keyword>
<evidence type="ECO:0000256" key="11">
    <source>
        <dbReference type="SAM" id="Coils"/>
    </source>
</evidence>
<dbReference type="GO" id="GO:0033179">
    <property type="term" value="C:proton-transporting V-type ATPase, V0 domain"/>
    <property type="evidence" value="ECO:0007669"/>
    <property type="project" value="InterPro"/>
</dbReference>
<evidence type="ECO:0000256" key="7">
    <source>
        <dbReference type="ARBA" id="ARBA00023136"/>
    </source>
</evidence>
<keyword evidence="3 10" id="KW-0813">Transport</keyword>
<feature type="transmembrane region" description="Helical" evidence="10">
    <location>
        <begin position="539"/>
        <end position="556"/>
    </location>
</feature>
<dbReference type="GO" id="GO:0051117">
    <property type="term" value="F:ATPase binding"/>
    <property type="evidence" value="ECO:0007669"/>
    <property type="project" value="TreeGrafter"/>
</dbReference>
<comment type="function">
    <text evidence="8">Component of the A-type ATP synthase that produces ATP from ADP in the presence of a proton gradient across the membrane.</text>
</comment>
<dbReference type="PANTHER" id="PTHR11629">
    <property type="entry name" value="VACUOLAR PROTON ATPASES"/>
    <property type="match status" value="1"/>
</dbReference>
<accession>A0A1F2P7J1</accession>
<feature type="transmembrane region" description="Helical" evidence="10">
    <location>
        <begin position="629"/>
        <end position="653"/>
    </location>
</feature>
<organism evidence="12 13">
    <name type="scientific">Candidatus Syntropharchaeum caldarium</name>
    <dbReference type="NCBI Taxonomy" id="1838285"/>
    <lineage>
        <taxon>Archaea</taxon>
        <taxon>Methanobacteriati</taxon>
        <taxon>Methanobacteriota</taxon>
        <taxon>Stenosarchaea group</taxon>
        <taxon>Methanomicrobia</taxon>
        <taxon>Methanosarcinales</taxon>
        <taxon>ANME-2 cluster</taxon>
        <taxon>Candidatus Syntropharchaeum</taxon>
    </lineage>
</organism>
<evidence type="ECO:0000256" key="9">
    <source>
        <dbReference type="ARBA" id="ARBA00068671"/>
    </source>
</evidence>
<feature type="coiled-coil region" evidence="11">
    <location>
        <begin position="237"/>
        <end position="264"/>
    </location>
</feature>
<comment type="subcellular location">
    <subcellularLocation>
        <location evidence="1">Membrane</location>
        <topology evidence="1">Multi-pass membrane protein</topology>
    </subcellularLocation>
</comment>
<proteinExistence type="inferred from homology"/>
<feature type="transmembrane region" description="Helical" evidence="10">
    <location>
        <begin position="602"/>
        <end position="623"/>
    </location>
</feature>
<keyword evidence="5 10" id="KW-1133">Transmembrane helix</keyword>
<evidence type="ECO:0000256" key="10">
    <source>
        <dbReference type="RuleBase" id="RU361189"/>
    </source>
</evidence>
<evidence type="ECO:0000256" key="2">
    <source>
        <dbReference type="ARBA" id="ARBA00009904"/>
    </source>
</evidence>
<comment type="similarity">
    <text evidence="2 10">Belongs to the V-ATPase 116 kDa subunit family.</text>
</comment>
<keyword evidence="13" id="KW-1185">Reference proteome</keyword>
<evidence type="ECO:0000256" key="5">
    <source>
        <dbReference type="ARBA" id="ARBA00022989"/>
    </source>
</evidence>
<dbReference type="GO" id="GO:0007035">
    <property type="term" value="P:vacuolar acidification"/>
    <property type="evidence" value="ECO:0007669"/>
    <property type="project" value="TreeGrafter"/>
</dbReference>
<dbReference type="GO" id="GO:0046961">
    <property type="term" value="F:proton-transporting ATPase activity, rotational mechanism"/>
    <property type="evidence" value="ECO:0007669"/>
    <property type="project" value="InterPro"/>
</dbReference>
<keyword evidence="11" id="KW-0175">Coiled coil</keyword>
<dbReference type="InterPro" id="IPR002490">
    <property type="entry name" value="V-ATPase_116kDa_su"/>
</dbReference>
<evidence type="ECO:0000256" key="1">
    <source>
        <dbReference type="ARBA" id="ARBA00004141"/>
    </source>
</evidence>
<evidence type="ECO:0000256" key="6">
    <source>
        <dbReference type="ARBA" id="ARBA00023065"/>
    </source>
</evidence>
<dbReference type="Gene3D" id="3.30.70.2170">
    <property type="match status" value="1"/>
</dbReference>
<dbReference type="PANTHER" id="PTHR11629:SF63">
    <property type="entry name" value="V-TYPE PROTON ATPASE SUBUNIT A"/>
    <property type="match status" value="1"/>
</dbReference>
<comment type="caution">
    <text evidence="12">The sequence shown here is derived from an EMBL/GenBank/DDBJ whole genome shotgun (WGS) entry which is preliminary data.</text>
</comment>
<feature type="transmembrane region" description="Helical" evidence="10">
    <location>
        <begin position="466"/>
        <end position="495"/>
    </location>
</feature>
<dbReference type="Pfam" id="PF01496">
    <property type="entry name" value="V_ATPase_I"/>
    <property type="match status" value="2"/>
</dbReference>
<keyword evidence="6 10" id="KW-0406">Ion transport</keyword>
<feature type="transmembrane region" description="Helical" evidence="10">
    <location>
        <begin position="411"/>
        <end position="430"/>
    </location>
</feature>
<feature type="transmembrane region" description="Helical" evidence="10">
    <location>
        <begin position="507"/>
        <end position="527"/>
    </location>
</feature>
<evidence type="ECO:0000313" key="12">
    <source>
        <dbReference type="EMBL" id="OFV67279.1"/>
    </source>
</evidence>
<reference evidence="12" key="1">
    <citation type="submission" date="2016-05" db="EMBL/GenBank/DDBJ databases">
        <title>Microbial consortia oxidize butane by reversing methanogenesis.</title>
        <authorList>
            <person name="Laso-Perez R."/>
            <person name="Richter M."/>
            <person name="Wegener G."/>
            <person name="Musat F."/>
        </authorList>
    </citation>
    <scope>NUCLEOTIDE SEQUENCE [LARGE SCALE GENOMIC DNA]</scope>
    <source>
        <strain evidence="12">BOX2</strain>
    </source>
</reference>
<evidence type="ECO:0000256" key="4">
    <source>
        <dbReference type="ARBA" id="ARBA00022692"/>
    </source>
</evidence>
<dbReference type="Gene3D" id="3.30.70.2750">
    <property type="match status" value="1"/>
</dbReference>
<evidence type="ECO:0000256" key="3">
    <source>
        <dbReference type="ARBA" id="ARBA00022448"/>
    </source>
</evidence>
<dbReference type="AlphaFoldDB" id="A0A1F2P7J1"/>
<dbReference type="STRING" id="1838285.SCAL_001548"/>
<dbReference type="Gene3D" id="1.20.1460.20">
    <property type="match status" value="1"/>
</dbReference>
<name>A0A1F2P7J1_9EURY</name>
<dbReference type="GO" id="GO:0016471">
    <property type="term" value="C:vacuolar proton-transporting V-type ATPase complex"/>
    <property type="evidence" value="ECO:0007669"/>
    <property type="project" value="TreeGrafter"/>
</dbReference>
<feature type="transmembrane region" description="Helical" evidence="10">
    <location>
        <begin position="387"/>
        <end position="404"/>
    </location>
</feature>